<dbReference type="EMBL" id="RFFH01000001">
    <property type="protein sequence ID" value="RMI35830.1"/>
    <property type="molecule type" value="Genomic_DNA"/>
</dbReference>
<organism evidence="7 8">
    <name type="scientific">Nocardia stercoris</name>
    <dbReference type="NCBI Taxonomy" id="2483361"/>
    <lineage>
        <taxon>Bacteria</taxon>
        <taxon>Bacillati</taxon>
        <taxon>Actinomycetota</taxon>
        <taxon>Actinomycetes</taxon>
        <taxon>Mycobacteriales</taxon>
        <taxon>Nocardiaceae</taxon>
        <taxon>Nocardia</taxon>
    </lineage>
</organism>
<accession>A0A3M2LG81</accession>
<dbReference type="Proteomes" id="UP000279275">
    <property type="component" value="Unassembled WGS sequence"/>
</dbReference>
<evidence type="ECO:0000256" key="6">
    <source>
        <dbReference type="ARBA" id="ARBA00023033"/>
    </source>
</evidence>
<name>A0A3M2LG81_9NOCA</name>
<protein>
    <submittedName>
        <fullName evidence="7">Cytochrome P450</fullName>
    </submittedName>
</protein>
<dbReference type="GO" id="GO:0004497">
    <property type="term" value="F:monooxygenase activity"/>
    <property type="evidence" value="ECO:0007669"/>
    <property type="project" value="UniProtKB-KW"/>
</dbReference>
<dbReference type="GO" id="GO:0016705">
    <property type="term" value="F:oxidoreductase activity, acting on paired donors, with incorporation or reduction of molecular oxygen"/>
    <property type="evidence" value="ECO:0007669"/>
    <property type="project" value="InterPro"/>
</dbReference>
<reference evidence="7 8" key="1">
    <citation type="submission" date="2018-10" db="EMBL/GenBank/DDBJ databases">
        <title>Isolation from cow dung.</title>
        <authorList>
            <person name="Ling L."/>
        </authorList>
    </citation>
    <scope>NUCLEOTIDE SEQUENCE [LARGE SCALE GENOMIC DNA]</scope>
    <source>
        <strain evidence="7 8">NEAU-LL90</strain>
    </source>
</reference>
<evidence type="ECO:0000256" key="2">
    <source>
        <dbReference type="ARBA" id="ARBA00022617"/>
    </source>
</evidence>
<sequence length="402" mass="43706">MAIDAIGPRIPLYTKEFAADPHRMYRAMRQDYGTLVPIELAPGIRASLVIGYHTAVRILNDPENFPADPRLWQRTVPADNPVMPMLEWRPNALRSSGADHVRYRQATVAAIAEIDLHGLHSVVARTATPLIDGFSANGGADLISQYAFPLVFQIINVLLGCPADIGQRIAQGTAIIWAAGENAEQGNKMLTDAMLELALLRRANPADDIVSRLIKHPARLSDEEMTHQIATLYGAGIEPTTNLIANTMLKMLTDDRFAGNLLGGNLTTRDALDELLYTDPPGANYCLSYPRHPILVDGVWLPAHQPVMISMAACNNDPEIRGSGGFLDNRAHLAWSAGPHACPAKSPAYLIAQDAIDQLTDVLPELSLAVPADELDWRPGPFNRALAALPVRFPPSRPAAMP</sequence>
<dbReference type="GO" id="GO:0020037">
    <property type="term" value="F:heme binding"/>
    <property type="evidence" value="ECO:0007669"/>
    <property type="project" value="InterPro"/>
</dbReference>
<keyword evidence="4" id="KW-0560">Oxidoreductase</keyword>
<comment type="similarity">
    <text evidence="1">Belongs to the cytochrome P450 family.</text>
</comment>
<keyword evidence="5" id="KW-0408">Iron</keyword>
<evidence type="ECO:0000256" key="4">
    <source>
        <dbReference type="ARBA" id="ARBA00023002"/>
    </source>
</evidence>
<comment type="caution">
    <text evidence="7">The sequence shown here is derived from an EMBL/GenBank/DDBJ whole genome shotgun (WGS) entry which is preliminary data.</text>
</comment>
<dbReference type="GO" id="GO:0005506">
    <property type="term" value="F:iron ion binding"/>
    <property type="evidence" value="ECO:0007669"/>
    <property type="project" value="InterPro"/>
</dbReference>
<dbReference type="OrthoDB" id="4154936at2"/>
<gene>
    <name evidence="7" type="ORF">EBN03_03885</name>
</gene>
<evidence type="ECO:0000256" key="3">
    <source>
        <dbReference type="ARBA" id="ARBA00022723"/>
    </source>
</evidence>
<keyword evidence="2" id="KW-0349">Heme</keyword>
<keyword evidence="8" id="KW-1185">Reference proteome</keyword>
<dbReference type="PANTHER" id="PTHR46696:SF1">
    <property type="entry name" value="CYTOCHROME P450 YJIB-RELATED"/>
    <property type="match status" value="1"/>
</dbReference>
<dbReference type="InterPro" id="IPR036396">
    <property type="entry name" value="Cyt_P450_sf"/>
</dbReference>
<evidence type="ECO:0000313" key="8">
    <source>
        <dbReference type="Proteomes" id="UP000279275"/>
    </source>
</evidence>
<dbReference type="AlphaFoldDB" id="A0A3M2LG81"/>
<keyword evidence="6" id="KW-0503">Monooxygenase</keyword>
<evidence type="ECO:0000313" key="7">
    <source>
        <dbReference type="EMBL" id="RMI35830.1"/>
    </source>
</evidence>
<dbReference type="Gene3D" id="1.10.630.10">
    <property type="entry name" value="Cytochrome P450"/>
    <property type="match status" value="1"/>
</dbReference>
<dbReference type="InterPro" id="IPR002397">
    <property type="entry name" value="Cyt_P450_B"/>
</dbReference>
<dbReference type="SUPFAM" id="SSF48264">
    <property type="entry name" value="Cytochrome P450"/>
    <property type="match status" value="1"/>
</dbReference>
<proteinExistence type="inferred from homology"/>
<dbReference type="PRINTS" id="PR00359">
    <property type="entry name" value="BP450"/>
</dbReference>
<evidence type="ECO:0000256" key="1">
    <source>
        <dbReference type="ARBA" id="ARBA00010617"/>
    </source>
</evidence>
<dbReference type="PANTHER" id="PTHR46696">
    <property type="entry name" value="P450, PUTATIVE (EUROFUNG)-RELATED"/>
    <property type="match status" value="1"/>
</dbReference>
<keyword evidence="3" id="KW-0479">Metal-binding</keyword>
<evidence type="ECO:0000256" key="5">
    <source>
        <dbReference type="ARBA" id="ARBA00023004"/>
    </source>
</evidence>